<dbReference type="InterPro" id="IPR011989">
    <property type="entry name" value="ARM-like"/>
</dbReference>
<dbReference type="Pfam" id="PF05004">
    <property type="entry name" value="IFRD"/>
    <property type="match status" value="1"/>
</dbReference>
<dbReference type="EMBL" id="CAIX01000074">
    <property type="protein sequence ID" value="CCI44592.1"/>
    <property type="molecule type" value="Genomic_DNA"/>
</dbReference>
<dbReference type="SUPFAM" id="SSF48371">
    <property type="entry name" value="ARM repeat"/>
    <property type="match status" value="1"/>
</dbReference>
<dbReference type="PANTHER" id="PTHR12354">
    <property type="entry name" value="INTERFERON-RELATED DEVELOPMENTAL REGULATOR"/>
    <property type="match status" value="1"/>
</dbReference>
<comment type="caution">
    <text evidence="3">The sequence shown here is derived from an EMBL/GenBank/DDBJ whole genome shotgun (WGS) entry which is preliminary data.</text>
</comment>
<evidence type="ECO:0000313" key="3">
    <source>
        <dbReference type="EMBL" id="CCI44592.1"/>
    </source>
</evidence>
<dbReference type="InterPro" id="IPR039777">
    <property type="entry name" value="IFRD"/>
</dbReference>
<dbReference type="OrthoDB" id="18978at2759"/>
<name>A0A024GD24_9STRA</name>
<proteinExistence type="inferred from homology"/>
<evidence type="ECO:0000259" key="2">
    <source>
        <dbReference type="Pfam" id="PF05004"/>
    </source>
</evidence>
<dbReference type="InterPro" id="IPR016024">
    <property type="entry name" value="ARM-type_fold"/>
</dbReference>
<dbReference type="AlphaFoldDB" id="A0A024GD24"/>
<comment type="similarity">
    <text evidence="1">Belongs to the IFRD family.</text>
</comment>
<reference evidence="3 4" key="1">
    <citation type="submission" date="2012-05" db="EMBL/GenBank/DDBJ databases">
        <title>Recombination and specialization in a pathogen metapopulation.</title>
        <authorList>
            <person name="Gardiner A."/>
            <person name="Kemen E."/>
            <person name="Schultz-Larsen T."/>
            <person name="MacLean D."/>
            <person name="Van Oosterhout C."/>
            <person name="Jones J.D.G."/>
        </authorList>
    </citation>
    <scope>NUCLEOTIDE SEQUENCE [LARGE SCALE GENOMIC DNA]</scope>
    <source>
        <strain evidence="3 4">Ac Nc2</strain>
    </source>
</reference>
<accession>A0A024GD24</accession>
<evidence type="ECO:0000313" key="4">
    <source>
        <dbReference type="Proteomes" id="UP000053237"/>
    </source>
</evidence>
<dbReference type="PANTHER" id="PTHR12354:SF1">
    <property type="entry name" value="INTERFERON-RELATED DEVELOPMENTAL REGULATOR 1"/>
    <property type="match status" value="1"/>
</dbReference>
<dbReference type="InParanoid" id="A0A024GD24"/>
<dbReference type="InterPro" id="IPR007701">
    <property type="entry name" value="Interferon-rel_develop_reg_N"/>
</dbReference>
<dbReference type="STRING" id="65357.A0A024GD24"/>
<organism evidence="3 4">
    <name type="scientific">Albugo candida</name>
    <dbReference type="NCBI Taxonomy" id="65357"/>
    <lineage>
        <taxon>Eukaryota</taxon>
        <taxon>Sar</taxon>
        <taxon>Stramenopiles</taxon>
        <taxon>Oomycota</taxon>
        <taxon>Peronosporomycetes</taxon>
        <taxon>Albuginales</taxon>
        <taxon>Albuginaceae</taxon>
        <taxon>Albugo</taxon>
    </lineage>
</organism>
<dbReference type="Proteomes" id="UP000053237">
    <property type="component" value="Unassembled WGS sequence"/>
</dbReference>
<dbReference type="Gene3D" id="1.25.10.10">
    <property type="entry name" value="Leucine-rich Repeat Variant"/>
    <property type="match status" value="1"/>
</dbReference>
<sequence>MDERQGNTFDSIVEKLTDKSYGSSDRVVVLRQVVSELVQVKKSDQLPDSLATAVLDCLKRPTQPECSSGAHILEIIAFIMGPQKELFYSRVEKSLKPLVRNPSEKIQSASIRALGIVCFVCGDGHDDSIKLLNLLEDVLHSTNMADVCATSLQSWGLIMSTLPEQGIVTENLAERFLPLLIELLNHTDVDVRTCAGENIAFLYQHVPGLAYSAQHWTLLQKILDMSKESSKKKSKQDRKTQRLAFRDVYQTLANSEYPKSLITICGEKVELEGWQFVFQLEAMKRSLGSALQQHLEHNNFIRNVFDLPEAIETSIIDRRDVFDKRSESRKQRSNILKGDRRRKHHLQNAILKDQ</sequence>
<keyword evidence="4" id="KW-1185">Reference proteome</keyword>
<feature type="domain" description="Interferon-related developmental regulator N-terminal" evidence="2">
    <location>
        <begin position="7"/>
        <end position="252"/>
    </location>
</feature>
<evidence type="ECO:0000256" key="1">
    <source>
        <dbReference type="ARBA" id="ARBA00008828"/>
    </source>
</evidence>
<gene>
    <name evidence="3" type="ORF">BN9_054010</name>
</gene>
<protein>
    <recommendedName>
        <fullName evidence="2">Interferon-related developmental regulator N-terminal domain-containing protein</fullName>
    </recommendedName>
</protein>